<comment type="caution">
    <text evidence="2">The sequence shown here is derived from an EMBL/GenBank/DDBJ whole genome shotgun (WGS) entry which is preliminary data.</text>
</comment>
<reference evidence="2" key="1">
    <citation type="submission" date="2018-08" db="EMBL/GenBank/DDBJ databases">
        <title>Identification of Burkholderia cepacia strains that express a Burkholderia pseudomallei-like capsular polysaccharide.</title>
        <authorList>
            <person name="Burtnick M.N."/>
            <person name="Vongsouvath M."/>
            <person name="Newton P."/>
            <person name="Wuthiekanun V."/>
            <person name="Limmathurotsakul D."/>
            <person name="Brett P.J."/>
            <person name="Chantratita N."/>
            <person name="Dance D.A."/>
        </authorList>
    </citation>
    <scope>NUCLEOTIDE SEQUENCE</scope>
    <source>
        <strain evidence="2">SBXCC001</strain>
    </source>
</reference>
<gene>
    <name evidence="2" type="ORF">C7S16_4730</name>
</gene>
<accession>A0AAW9CQE0</accession>
<evidence type="ECO:0000313" key="2">
    <source>
        <dbReference type="EMBL" id="MDW9251323.1"/>
    </source>
</evidence>
<evidence type="ECO:0000313" key="3">
    <source>
        <dbReference type="Proteomes" id="UP001272137"/>
    </source>
</evidence>
<dbReference type="EMBL" id="QXCT01000001">
    <property type="protein sequence ID" value="MDW9251323.1"/>
    <property type="molecule type" value="Genomic_DNA"/>
</dbReference>
<protein>
    <submittedName>
        <fullName evidence="2">Uncharacterized protein</fullName>
    </submittedName>
</protein>
<name>A0AAW9CQE0_BURTH</name>
<feature type="region of interest" description="Disordered" evidence="1">
    <location>
        <begin position="1"/>
        <end position="27"/>
    </location>
</feature>
<proteinExistence type="predicted"/>
<sequence length="59" mass="6846">MSPLKNKGPIYQRGLPRPTDRFGKRYSGPRKMRIARGKSTRAMTHCNRNNMTRACTHRS</sequence>
<evidence type="ECO:0000256" key="1">
    <source>
        <dbReference type="SAM" id="MobiDB-lite"/>
    </source>
</evidence>
<dbReference type="Proteomes" id="UP001272137">
    <property type="component" value="Unassembled WGS sequence"/>
</dbReference>
<organism evidence="2 3">
    <name type="scientific">Burkholderia thailandensis</name>
    <dbReference type="NCBI Taxonomy" id="57975"/>
    <lineage>
        <taxon>Bacteria</taxon>
        <taxon>Pseudomonadati</taxon>
        <taxon>Pseudomonadota</taxon>
        <taxon>Betaproteobacteria</taxon>
        <taxon>Burkholderiales</taxon>
        <taxon>Burkholderiaceae</taxon>
        <taxon>Burkholderia</taxon>
        <taxon>pseudomallei group</taxon>
    </lineage>
</organism>
<dbReference type="AlphaFoldDB" id="A0AAW9CQE0"/>